<feature type="domain" description="Multidrug resistance protein MdtA-like C-terminal permuted SH3" evidence="8">
    <location>
        <begin position="280"/>
        <end position="329"/>
    </location>
</feature>
<dbReference type="SUPFAM" id="SSF111369">
    <property type="entry name" value="HlyD-like secretion proteins"/>
    <property type="match status" value="1"/>
</dbReference>
<dbReference type="Gene3D" id="1.10.287.470">
    <property type="entry name" value="Helix hairpin bin"/>
    <property type="match status" value="1"/>
</dbReference>
<evidence type="ECO:0000256" key="2">
    <source>
        <dbReference type="ARBA" id="ARBA00009477"/>
    </source>
</evidence>
<dbReference type="InterPro" id="IPR006143">
    <property type="entry name" value="RND_pump_MFP"/>
</dbReference>
<keyword evidence="4" id="KW-0175">Coiled coil</keyword>
<evidence type="ECO:0000256" key="1">
    <source>
        <dbReference type="ARBA" id="ARBA00004196"/>
    </source>
</evidence>
<evidence type="ECO:0000259" key="8">
    <source>
        <dbReference type="Pfam" id="PF25967"/>
    </source>
</evidence>
<gene>
    <name evidence="9" type="ORF">D3272_08800</name>
</gene>
<dbReference type="InterPro" id="IPR058625">
    <property type="entry name" value="MdtA-like_BSH"/>
</dbReference>
<evidence type="ECO:0000259" key="7">
    <source>
        <dbReference type="Pfam" id="PF25954"/>
    </source>
</evidence>
<dbReference type="Pfam" id="PF25917">
    <property type="entry name" value="BSH_RND"/>
    <property type="match status" value="1"/>
</dbReference>
<dbReference type="InterPro" id="IPR058792">
    <property type="entry name" value="Beta-barrel_RND_2"/>
</dbReference>
<comment type="similarity">
    <text evidence="2">Belongs to the membrane fusion protein (MFP) (TC 8.A.1) family.</text>
</comment>
<dbReference type="GO" id="GO:0015562">
    <property type="term" value="F:efflux transmembrane transporter activity"/>
    <property type="evidence" value="ECO:0007669"/>
    <property type="project" value="TreeGrafter"/>
</dbReference>
<sequence length="343" mass="35612">MLGGCERKPAEAAAPVRPALTVVVEPAAPPAERRFTGTVAPRYEAKLGFQATGRMTARNVDVGDRVVQGQMLATLDPTVLRLAVVGSKADLANARAALVNAKATNDRQQELIRTGSVSQAQVDAALAARDTAQAKVGQAQASLQKAEEQLGYASLRSGYDGVVESWTAEVGQVVTAGQAVVTVARPDLRDAVFDVPDDRVARFAAGRAFTVALLADPAVSAQATVREIAPQSDQLTRTRRVRLTLEAAPAAFRLGTTVTLGLVEAVPGPARIVLPAGAAVERDGATTVWTVDPQNRLRARAVTLGERDPGTVTVATGLAAGDRVLIAGAHSATEGQAVKIDAP</sequence>
<evidence type="ECO:0000256" key="3">
    <source>
        <dbReference type="ARBA" id="ARBA00022448"/>
    </source>
</evidence>
<evidence type="ECO:0000259" key="5">
    <source>
        <dbReference type="Pfam" id="PF25876"/>
    </source>
</evidence>
<dbReference type="PANTHER" id="PTHR30469">
    <property type="entry name" value="MULTIDRUG RESISTANCE PROTEIN MDTA"/>
    <property type="match status" value="1"/>
</dbReference>
<proteinExistence type="inferred from homology"/>
<evidence type="ECO:0000313" key="10">
    <source>
        <dbReference type="Proteomes" id="UP000289411"/>
    </source>
</evidence>
<name>A0A4Q2RI82_9HYPH</name>
<accession>A0A4Q2RI82</accession>
<feature type="domain" description="CusB-like beta-barrel" evidence="7">
    <location>
        <begin position="193"/>
        <end position="262"/>
    </location>
</feature>
<evidence type="ECO:0000313" key="9">
    <source>
        <dbReference type="EMBL" id="RYB05808.1"/>
    </source>
</evidence>
<dbReference type="PANTHER" id="PTHR30469:SF15">
    <property type="entry name" value="HLYD FAMILY OF SECRETION PROTEINS"/>
    <property type="match status" value="1"/>
</dbReference>
<reference evidence="9 10" key="1">
    <citation type="submission" date="2018-09" db="EMBL/GenBank/DDBJ databases">
        <authorList>
            <person name="Grouzdev D.S."/>
            <person name="Krutkina M.S."/>
        </authorList>
    </citation>
    <scope>NUCLEOTIDE SEQUENCE [LARGE SCALE GENOMIC DNA]</scope>
    <source>
        <strain evidence="9 10">RmlP001</strain>
    </source>
</reference>
<dbReference type="NCBIfam" id="TIGR01730">
    <property type="entry name" value="RND_mfp"/>
    <property type="match status" value="1"/>
</dbReference>
<dbReference type="Gene3D" id="2.40.50.100">
    <property type="match status" value="1"/>
</dbReference>
<comment type="caution">
    <text evidence="9">The sequence shown here is derived from an EMBL/GenBank/DDBJ whole genome shotgun (WGS) entry which is preliminary data.</text>
</comment>
<dbReference type="GO" id="GO:1990281">
    <property type="term" value="C:efflux pump complex"/>
    <property type="evidence" value="ECO:0007669"/>
    <property type="project" value="TreeGrafter"/>
</dbReference>
<comment type="subcellular location">
    <subcellularLocation>
        <location evidence="1">Cell envelope</location>
    </subcellularLocation>
</comment>
<dbReference type="Pfam" id="PF25967">
    <property type="entry name" value="RND-MFP_C"/>
    <property type="match status" value="1"/>
</dbReference>
<dbReference type="Gene3D" id="2.40.30.170">
    <property type="match status" value="1"/>
</dbReference>
<dbReference type="InterPro" id="IPR058627">
    <property type="entry name" value="MdtA-like_C"/>
</dbReference>
<dbReference type="EMBL" id="QYBC01000006">
    <property type="protein sequence ID" value="RYB05808.1"/>
    <property type="molecule type" value="Genomic_DNA"/>
</dbReference>
<protein>
    <submittedName>
        <fullName evidence="9">Efflux RND transporter periplasmic adaptor subunit</fullName>
    </submittedName>
</protein>
<organism evidence="9 10">
    <name type="scientific">Lichenibacterium ramalinae</name>
    <dbReference type="NCBI Taxonomy" id="2316527"/>
    <lineage>
        <taxon>Bacteria</taxon>
        <taxon>Pseudomonadati</taxon>
        <taxon>Pseudomonadota</taxon>
        <taxon>Alphaproteobacteria</taxon>
        <taxon>Hyphomicrobiales</taxon>
        <taxon>Lichenihabitantaceae</taxon>
        <taxon>Lichenibacterium</taxon>
    </lineage>
</organism>
<feature type="domain" description="Multidrug resistance protein MdtA-like alpha-helical hairpin" evidence="5">
    <location>
        <begin position="88"/>
        <end position="153"/>
    </location>
</feature>
<feature type="coiled-coil region" evidence="4">
    <location>
        <begin position="91"/>
        <end position="149"/>
    </location>
</feature>
<dbReference type="AlphaFoldDB" id="A0A4Q2RI82"/>
<dbReference type="OrthoDB" id="9813967at2"/>
<dbReference type="Proteomes" id="UP000289411">
    <property type="component" value="Unassembled WGS sequence"/>
</dbReference>
<keyword evidence="10" id="KW-1185">Reference proteome</keyword>
<dbReference type="Pfam" id="PF25876">
    <property type="entry name" value="HH_MFP_RND"/>
    <property type="match status" value="1"/>
</dbReference>
<dbReference type="InterPro" id="IPR058624">
    <property type="entry name" value="MdtA-like_HH"/>
</dbReference>
<keyword evidence="3" id="KW-0813">Transport</keyword>
<reference evidence="9 10" key="2">
    <citation type="submission" date="2019-02" db="EMBL/GenBank/DDBJ databases">
        <title>'Lichenibacterium ramalinii' gen. nov. sp. nov., 'Lichenibacterium minor' gen. nov. sp. nov.</title>
        <authorList>
            <person name="Pankratov T."/>
        </authorList>
    </citation>
    <scope>NUCLEOTIDE SEQUENCE [LARGE SCALE GENOMIC DNA]</scope>
    <source>
        <strain evidence="9 10">RmlP001</strain>
    </source>
</reference>
<dbReference type="Gene3D" id="2.40.420.20">
    <property type="match status" value="1"/>
</dbReference>
<evidence type="ECO:0000256" key="4">
    <source>
        <dbReference type="SAM" id="Coils"/>
    </source>
</evidence>
<dbReference type="Pfam" id="PF25954">
    <property type="entry name" value="Beta-barrel_RND_2"/>
    <property type="match status" value="1"/>
</dbReference>
<feature type="domain" description="Multidrug resistance protein MdtA-like barrel-sandwich hybrid" evidence="6">
    <location>
        <begin position="46"/>
        <end position="181"/>
    </location>
</feature>
<evidence type="ECO:0000259" key="6">
    <source>
        <dbReference type="Pfam" id="PF25917"/>
    </source>
</evidence>